<accession>U6H2C7</accession>
<evidence type="ECO:0000256" key="2">
    <source>
        <dbReference type="SAM" id="Phobius"/>
    </source>
</evidence>
<protein>
    <submittedName>
        <fullName evidence="3">Uncharacterized protein</fullName>
    </submittedName>
</protein>
<feature type="region of interest" description="Disordered" evidence="1">
    <location>
        <begin position="1"/>
        <end position="24"/>
    </location>
</feature>
<gene>
    <name evidence="3" type="ORF">EPH_0020650</name>
</gene>
<reference evidence="3" key="2">
    <citation type="submission" date="2013-10" db="EMBL/GenBank/DDBJ databases">
        <authorList>
            <person name="Aslett M."/>
        </authorList>
    </citation>
    <scope>NUCLEOTIDE SEQUENCE [LARGE SCALE GENOMIC DNA]</scope>
    <source>
        <strain evidence="3">Houghton</strain>
    </source>
</reference>
<reference evidence="3" key="1">
    <citation type="submission" date="2013-10" db="EMBL/GenBank/DDBJ databases">
        <title>Genomic analysis of the causative agents of coccidiosis in chickens.</title>
        <authorList>
            <person name="Reid A.J."/>
            <person name="Blake D."/>
            <person name="Billington K."/>
            <person name="Browne H."/>
            <person name="Dunn M."/>
            <person name="Hung S."/>
            <person name="Kawahara F."/>
            <person name="Miranda-Saavedra D."/>
            <person name="Mourier T."/>
            <person name="Nagra H."/>
            <person name="Otto T.D."/>
            <person name="Rawlings N."/>
            <person name="Sanchez A."/>
            <person name="Sanders M."/>
            <person name="Subramaniam C."/>
            <person name="Tay Y."/>
            <person name="Dear P."/>
            <person name="Doerig C."/>
            <person name="Gruber A."/>
            <person name="Parkinson J."/>
            <person name="Shirley M."/>
            <person name="Wan K.L."/>
            <person name="Berriman M."/>
            <person name="Tomley F."/>
            <person name="Pain A."/>
        </authorList>
    </citation>
    <scope>NUCLEOTIDE SEQUENCE [LARGE SCALE GENOMIC DNA]</scope>
    <source>
        <strain evidence="3">Houghton</strain>
    </source>
</reference>
<sequence>MDSVGSARSVMETHTDPSQPDFRDRYDAQHELRPHRWRGNGDRRYLRRRQTGEKSVILLLVISATIFCVLRKAMSGTRQMLVEVLRFAWQSQQAYKGFSARFVVADFNGIRLQADVRLETADLLASYLEAAVNGSVSETRERGGAASERSFSLFSFGGEGRIDFTIRASASNTHETGRGQQAPGRKTGDATDGLG</sequence>
<organism evidence="3 4">
    <name type="scientific">Eimeria praecox</name>
    <dbReference type="NCBI Taxonomy" id="51316"/>
    <lineage>
        <taxon>Eukaryota</taxon>
        <taxon>Sar</taxon>
        <taxon>Alveolata</taxon>
        <taxon>Apicomplexa</taxon>
        <taxon>Conoidasida</taxon>
        <taxon>Coccidia</taxon>
        <taxon>Eucoccidiorida</taxon>
        <taxon>Eimeriorina</taxon>
        <taxon>Eimeriidae</taxon>
        <taxon>Eimeria</taxon>
    </lineage>
</organism>
<keyword evidence="2" id="KW-0812">Transmembrane</keyword>
<evidence type="ECO:0000313" key="4">
    <source>
        <dbReference type="Proteomes" id="UP000018201"/>
    </source>
</evidence>
<dbReference type="Proteomes" id="UP000018201">
    <property type="component" value="Unassembled WGS sequence"/>
</dbReference>
<keyword evidence="2" id="KW-1133">Transmembrane helix</keyword>
<feature type="transmembrane region" description="Helical" evidence="2">
    <location>
        <begin position="56"/>
        <end position="74"/>
    </location>
</feature>
<evidence type="ECO:0000313" key="3">
    <source>
        <dbReference type="EMBL" id="CDI86590.1"/>
    </source>
</evidence>
<feature type="compositionally biased region" description="Basic and acidic residues" evidence="1">
    <location>
        <begin position="11"/>
        <end position="24"/>
    </location>
</feature>
<keyword evidence="4" id="KW-1185">Reference proteome</keyword>
<dbReference type="OrthoDB" id="348022at2759"/>
<dbReference type="AlphaFoldDB" id="U6H2C7"/>
<dbReference type="EMBL" id="HG695657">
    <property type="protein sequence ID" value="CDI86590.1"/>
    <property type="molecule type" value="Genomic_DNA"/>
</dbReference>
<evidence type="ECO:0000256" key="1">
    <source>
        <dbReference type="SAM" id="MobiDB-lite"/>
    </source>
</evidence>
<proteinExistence type="predicted"/>
<keyword evidence="2" id="KW-0472">Membrane</keyword>
<name>U6H2C7_9EIME</name>
<feature type="region of interest" description="Disordered" evidence="1">
    <location>
        <begin position="167"/>
        <end position="195"/>
    </location>
</feature>
<dbReference type="VEuPathDB" id="ToxoDB:EPH_0020650"/>